<dbReference type="Proteomes" id="UP000001936">
    <property type="component" value="Chromosome"/>
</dbReference>
<evidence type="ECO:0000313" key="2">
    <source>
        <dbReference type="EMBL" id="ABC89921.1"/>
    </source>
</evidence>
<dbReference type="KEGG" id="ret:RHE_CH01114"/>
<evidence type="ECO:0000256" key="1">
    <source>
        <dbReference type="SAM" id="MobiDB-lite"/>
    </source>
</evidence>
<evidence type="ECO:0000313" key="3">
    <source>
        <dbReference type="Proteomes" id="UP000001936"/>
    </source>
</evidence>
<feature type="region of interest" description="Disordered" evidence="1">
    <location>
        <begin position="244"/>
        <end position="278"/>
    </location>
</feature>
<feature type="compositionally biased region" description="Basic and acidic residues" evidence="1">
    <location>
        <begin position="25"/>
        <end position="43"/>
    </location>
</feature>
<proteinExistence type="predicted"/>
<name>Q2KB65_RHIEC</name>
<feature type="region of interest" description="Disordered" evidence="1">
    <location>
        <begin position="25"/>
        <end position="59"/>
    </location>
</feature>
<sequence>MSWRGTSGVEFQLLGLGNAARNPVDHDRLRVDEGHRRKLPDTRRRTHHGAGGQNDGAQALIGDDVASDAGHDLRAQASQAVRTGIDVQRLLGPEDARIRDDDLVIGGNAVSSGLRGQCRARELQHAGPDTASGGGDPGCVGIDCRVAASRCLRKDIIAKPPFARSVRSVRRPAVVGAIDLIFRPQAEIVAGDCPARRRGAAGEIVGEGVGVDDRYHIASIVGGRRRSRNTDGLAGRQSVEAACDGRRGNRADRGQRDVAGNGRAPQRREGDDSDAGIFGAQAGDQRAVVGGEELRIGRGRVVLPHLICYDRERPFIAVEGNDFADDVAAPGRDRRAAAGIFADGTGAGHANQAMGNAARSTILVEPAAQPAEIAAHIGCGRIFLARLADAVAESKRNRPSVPVALGDHEIGPPILRLRLCAIAGIEGGGAVGERAILEGEQAGEIAGAPDTFAAMLLDAVDRPDLLADGGVIKQPDFDFAVRRNIGNGQLVRPGAVRLVGDGDRGRAGEAALVKDAGDADEHGIGDHGIARRADRAGDDGFLRRISAFGRGEAGEMEAEGPHLVLRRVDDDLGADIIRAGGGGDDAARRHAVAGGEEHVAVGVSGAPARAIQQRIGKSERNGIHHRRVPYRLVRSS</sequence>
<protein>
    <submittedName>
        <fullName evidence="2">Uncharacterized protein</fullName>
    </submittedName>
</protein>
<dbReference type="HOGENOM" id="CLU_430129_0_0_5"/>
<feature type="compositionally biased region" description="Basic and acidic residues" evidence="1">
    <location>
        <begin position="244"/>
        <end position="256"/>
    </location>
</feature>
<dbReference type="AlphaFoldDB" id="Q2KB65"/>
<reference evidence="2 3" key="1">
    <citation type="journal article" date="2006" name="Proc. Natl. Acad. Sci. U.S.A.">
        <title>The partitioned Rhizobium etli genome: genetic and metabolic redundancy in seven interacting replicons.</title>
        <authorList>
            <person name="Gonzalez V."/>
            <person name="Santamaria R.I."/>
            <person name="Bustos P."/>
            <person name="Hernandez-Gonzalez I."/>
            <person name="Medrano-Soto A."/>
            <person name="Moreno-Hagelsieb G."/>
            <person name="Janga S.C."/>
            <person name="Ramirez M.A."/>
            <person name="Jimenez-Jacinto V."/>
            <person name="Collado-Vides J."/>
            <person name="Davila G."/>
        </authorList>
    </citation>
    <scope>NUCLEOTIDE SEQUENCE [LARGE SCALE GENOMIC DNA]</scope>
    <source>
        <strain evidence="3">ATCC 51251 / DSM 11541 / JCM 21823 / NBRC 15573 / CFN 42</strain>
    </source>
</reference>
<gene>
    <name evidence="2" type="ordered locus">RHE_CH01114</name>
</gene>
<dbReference type="EMBL" id="CP000133">
    <property type="protein sequence ID" value="ABC89921.1"/>
    <property type="molecule type" value="Genomic_DNA"/>
</dbReference>
<accession>Q2KB65</accession>
<organism evidence="2 3">
    <name type="scientific">Rhizobium etli (strain ATCC 51251 / DSM 11541 / JCM 21823 / NBRC 15573 / CFN 42)</name>
    <dbReference type="NCBI Taxonomy" id="347834"/>
    <lineage>
        <taxon>Bacteria</taxon>
        <taxon>Pseudomonadati</taxon>
        <taxon>Pseudomonadota</taxon>
        <taxon>Alphaproteobacteria</taxon>
        <taxon>Hyphomicrobiales</taxon>
        <taxon>Rhizobiaceae</taxon>
        <taxon>Rhizobium/Agrobacterium group</taxon>
        <taxon>Rhizobium</taxon>
    </lineage>
</organism>
<keyword evidence="3" id="KW-1185">Reference proteome</keyword>